<dbReference type="Gene3D" id="3.30.160.60">
    <property type="entry name" value="Classic Zinc Finger"/>
    <property type="match status" value="8"/>
</dbReference>
<dbReference type="FunFam" id="3.30.160.60:FF:000012">
    <property type="entry name" value="RB-associated KRAB zinc finger protein-like"/>
    <property type="match status" value="1"/>
</dbReference>
<sequence>MSSIKVEPEGSGVPNWVETSNRNIKQEGPTTLSEDAGCGIDDATVLVTLHVEEDELLKSTTNEISAASKDGSSDQQDEGYKESQPPEINSHWVQFSITHPMYLRGTSSNDTGPSAPSSKVIVNDDPCTQLSHSLQSEGLTTVCQRESFSQIASEDNIHGANELTAKIRESQCQLCENSNVQLDMQQIILVQDRSLQSKLCRKHFNSKTPCSQDGVIQNEKQFQCQFCEKLFKFKRDCTNHEMMHTDERPFKCQFCQKLFRRSSTCKIHEMIHTGEKPFKCQFCMRPFTRKQDCKYHEMTHTGEKPYKCHFCEKVFTKKQHCRYHEMIHTGEKPFKCQFCEKTFNRKQNCKSHEMTHTGERPFRCQVCEKSFINKRDCKNHEMAHASEEPCECKFCGKFFTKKWNCKLHEMTHSGEKPFKCQFCEKTFKKEKKCKKHERTHVDDKALEMSALEGVSHQV</sequence>
<evidence type="ECO:0000256" key="1">
    <source>
        <dbReference type="ARBA" id="ARBA00004123"/>
    </source>
</evidence>
<protein>
    <submittedName>
        <fullName evidence="12">Zinc finger protein 14</fullName>
    </submittedName>
</protein>
<evidence type="ECO:0000256" key="4">
    <source>
        <dbReference type="ARBA" id="ARBA00022771"/>
    </source>
</evidence>
<name>A0A9Q1BQ20_HOLLE</name>
<keyword evidence="3" id="KW-0677">Repeat</keyword>
<evidence type="ECO:0000313" key="13">
    <source>
        <dbReference type="Proteomes" id="UP001152320"/>
    </source>
</evidence>
<comment type="subcellular location">
    <subcellularLocation>
        <location evidence="1">Nucleus</location>
    </subcellularLocation>
</comment>
<evidence type="ECO:0000256" key="7">
    <source>
        <dbReference type="ARBA" id="ARBA00023163"/>
    </source>
</evidence>
<evidence type="ECO:0000313" key="12">
    <source>
        <dbReference type="EMBL" id="KAJ8030531.1"/>
    </source>
</evidence>
<dbReference type="FunFam" id="3.30.160.60:FF:002343">
    <property type="entry name" value="Zinc finger protein 33A"/>
    <property type="match status" value="1"/>
</dbReference>
<dbReference type="SMART" id="SM00355">
    <property type="entry name" value="ZnF_C2H2"/>
    <property type="match status" value="8"/>
</dbReference>
<dbReference type="InterPro" id="IPR050826">
    <property type="entry name" value="Krueppel_C2H2_ZnFinger"/>
</dbReference>
<feature type="domain" description="C2H2-type" evidence="11">
    <location>
        <begin position="250"/>
        <end position="277"/>
    </location>
</feature>
<dbReference type="OrthoDB" id="9034485at2759"/>
<dbReference type="InterPro" id="IPR036236">
    <property type="entry name" value="Znf_C2H2_sf"/>
</dbReference>
<dbReference type="GO" id="GO:0005634">
    <property type="term" value="C:nucleus"/>
    <property type="evidence" value="ECO:0007669"/>
    <property type="project" value="UniProtKB-SubCell"/>
</dbReference>
<feature type="compositionally biased region" description="Polar residues" evidence="10">
    <location>
        <begin position="17"/>
        <end position="33"/>
    </location>
</feature>
<dbReference type="AlphaFoldDB" id="A0A9Q1BQ20"/>
<dbReference type="SUPFAM" id="SSF57667">
    <property type="entry name" value="beta-beta-alpha zinc fingers"/>
    <property type="match status" value="4"/>
</dbReference>
<comment type="caution">
    <text evidence="12">The sequence shown here is derived from an EMBL/GenBank/DDBJ whole genome shotgun (WGS) entry which is preliminary data.</text>
</comment>
<organism evidence="12 13">
    <name type="scientific">Holothuria leucospilota</name>
    <name type="common">Black long sea cucumber</name>
    <name type="synonym">Mertensiothuria leucospilota</name>
    <dbReference type="NCBI Taxonomy" id="206669"/>
    <lineage>
        <taxon>Eukaryota</taxon>
        <taxon>Metazoa</taxon>
        <taxon>Echinodermata</taxon>
        <taxon>Eleutherozoa</taxon>
        <taxon>Echinozoa</taxon>
        <taxon>Holothuroidea</taxon>
        <taxon>Aspidochirotacea</taxon>
        <taxon>Aspidochirotida</taxon>
        <taxon>Holothuriidae</taxon>
        <taxon>Holothuria</taxon>
    </lineage>
</organism>
<feature type="region of interest" description="Disordered" evidence="10">
    <location>
        <begin position="1"/>
        <end position="38"/>
    </location>
</feature>
<dbReference type="GO" id="GO:0008270">
    <property type="term" value="F:zinc ion binding"/>
    <property type="evidence" value="ECO:0007669"/>
    <property type="project" value="UniProtKB-KW"/>
</dbReference>
<keyword evidence="13" id="KW-1185">Reference proteome</keyword>
<keyword evidence="5" id="KW-0862">Zinc</keyword>
<feature type="domain" description="C2H2-type" evidence="11">
    <location>
        <begin position="334"/>
        <end position="361"/>
    </location>
</feature>
<accession>A0A9Q1BQ20</accession>
<evidence type="ECO:0000256" key="8">
    <source>
        <dbReference type="ARBA" id="ARBA00023242"/>
    </source>
</evidence>
<keyword evidence="6" id="KW-0805">Transcription regulation</keyword>
<dbReference type="FunFam" id="3.30.160.60:FF:000446">
    <property type="entry name" value="Zinc finger protein"/>
    <property type="match status" value="2"/>
</dbReference>
<feature type="region of interest" description="Disordered" evidence="10">
    <location>
        <begin position="60"/>
        <end position="89"/>
    </location>
</feature>
<dbReference type="PANTHER" id="PTHR24377">
    <property type="entry name" value="IP01015P-RELATED"/>
    <property type="match status" value="1"/>
</dbReference>
<feature type="domain" description="C2H2-type" evidence="11">
    <location>
        <begin position="278"/>
        <end position="305"/>
    </location>
</feature>
<reference evidence="12" key="1">
    <citation type="submission" date="2021-10" db="EMBL/GenBank/DDBJ databases">
        <title>Tropical sea cucumber genome reveals ecological adaptation and Cuvierian tubules defense mechanism.</title>
        <authorList>
            <person name="Chen T."/>
        </authorList>
    </citation>
    <scope>NUCLEOTIDE SEQUENCE</scope>
    <source>
        <strain evidence="12">Nanhai2018</strain>
        <tissue evidence="12">Muscle</tissue>
    </source>
</reference>
<keyword evidence="8" id="KW-0539">Nucleus</keyword>
<feature type="domain" description="C2H2-type" evidence="11">
    <location>
        <begin position="222"/>
        <end position="249"/>
    </location>
</feature>
<gene>
    <name evidence="12" type="ORF">HOLleu_26981</name>
</gene>
<feature type="domain" description="C2H2-type" evidence="11">
    <location>
        <begin position="362"/>
        <end position="389"/>
    </location>
</feature>
<keyword evidence="4 9" id="KW-0863">Zinc-finger</keyword>
<evidence type="ECO:0000256" key="5">
    <source>
        <dbReference type="ARBA" id="ARBA00022833"/>
    </source>
</evidence>
<evidence type="ECO:0000259" key="11">
    <source>
        <dbReference type="PROSITE" id="PS50157"/>
    </source>
</evidence>
<dbReference type="Proteomes" id="UP001152320">
    <property type="component" value="Chromosome 13"/>
</dbReference>
<evidence type="ECO:0000256" key="10">
    <source>
        <dbReference type="SAM" id="MobiDB-lite"/>
    </source>
</evidence>
<keyword evidence="2" id="KW-0479">Metal-binding</keyword>
<dbReference type="PROSITE" id="PS50157">
    <property type="entry name" value="ZINC_FINGER_C2H2_2"/>
    <property type="match status" value="8"/>
</dbReference>
<evidence type="ECO:0000256" key="6">
    <source>
        <dbReference type="ARBA" id="ARBA00023015"/>
    </source>
</evidence>
<dbReference type="EMBL" id="JAIZAY010000013">
    <property type="protein sequence ID" value="KAJ8030531.1"/>
    <property type="molecule type" value="Genomic_DNA"/>
</dbReference>
<evidence type="ECO:0000256" key="2">
    <source>
        <dbReference type="ARBA" id="ARBA00022723"/>
    </source>
</evidence>
<dbReference type="InterPro" id="IPR013087">
    <property type="entry name" value="Znf_C2H2_type"/>
</dbReference>
<dbReference type="PROSITE" id="PS00028">
    <property type="entry name" value="ZINC_FINGER_C2H2_1"/>
    <property type="match status" value="8"/>
</dbReference>
<feature type="domain" description="C2H2-type" evidence="11">
    <location>
        <begin position="306"/>
        <end position="333"/>
    </location>
</feature>
<feature type="domain" description="C2H2-type" evidence="11">
    <location>
        <begin position="418"/>
        <end position="445"/>
    </location>
</feature>
<evidence type="ECO:0000256" key="3">
    <source>
        <dbReference type="ARBA" id="ARBA00022737"/>
    </source>
</evidence>
<dbReference type="FunFam" id="3.30.160.60:FF:000417">
    <property type="entry name" value="Zinc finger protein"/>
    <property type="match status" value="1"/>
</dbReference>
<evidence type="ECO:0000256" key="9">
    <source>
        <dbReference type="PROSITE-ProRule" id="PRU00042"/>
    </source>
</evidence>
<proteinExistence type="predicted"/>
<keyword evidence="7" id="KW-0804">Transcription</keyword>
<feature type="domain" description="C2H2-type" evidence="11">
    <location>
        <begin position="390"/>
        <end position="417"/>
    </location>
</feature>